<dbReference type="Gene3D" id="1.25.40.10">
    <property type="entry name" value="Tetratricopeptide repeat domain"/>
    <property type="match status" value="1"/>
</dbReference>
<dbReference type="Proteomes" id="UP001500016">
    <property type="component" value="Unassembled WGS sequence"/>
</dbReference>
<evidence type="ECO:0008006" key="4">
    <source>
        <dbReference type="Google" id="ProtNLM"/>
    </source>
</evidence>
<sequence length="1001" mass="108294">MSRTPEEIRRALWENDEELESRARNARAESLVAEAEETGDAPLLIQALFNLVSAYTFSVERDKAFVPFARLLRMWDERAEDFDAYATHRFHWMFKWVSSGMLDQPHIPLASIEKWQAEMEHRYRLAGYSPRAVRSGEFSIASHLGDLERAVRAHDAWLAADRDDMTDCRACELRQEGAWQVRLGDDAEALRLWRPVLEGVHTCLQQPHGVLAESLLPLVRLGRTDEARRSHLRGYRMARDMESMRHAVAAHIEFCALTGNEARGLELLAEQTRHWEPGGDPDTYLSWTACAAVLLRRLTELGHGDQPVPGPPGREWTARELSAHATAEAHATAGRFDARNGTGAVGDRARERMAREPLLDRLPLGLRVPARGPGAPGAPAAPARTPAPRPGGEDGAAAPRADAPPRELLDEARRLSAHGHPTALAAWARLGEAVERTGARLADDERAELLDHCAMELARTDPAAGAERFTAAAELYAGAGRPGEEAACRARAVLASAFAGRPHAEALEAIEPLCARASALHAEGAASTRHATAVLLTRARIRAGLLAEAATGEEAARTADTLDAELAALVAFAAPDRDVPAVCARIAEATESRGRLAAQRGDGERAVELLTEAAALCHAAGRPWDATGAELALARVLTGTGDPARAAAVLTAALEDPERAPVVAAADQARLHLALADARAAEGRAEDESAALLHAAHWADQAGEGDGIGAFARLRLGGSLLALGRWDEAATVLESVLPDLREGHDESDVVQARSWLGQVYSRLDEHRAAAEQFLEAASTAQEWENQYDHALLAHLAADALKNAGTYEQSRRAYARAEELWRSLGDRHGTLRTLRSRAWLASAEGADTDACVEFMQAALREIEEGLGETGDDPEERTRLLLETGHTHRQIAELALAPTDGPPDEEYDDPEQYALNTGGYARALRHTALAATSYLDCGEPGLHLATADHLRAAALELDLAHHDAARSWLARVRDAYPDGTTDPDGTVAERLKAAADLEQRLAR</sequence>
<reference evidence="2 3" key="1">
    <citation type="journal article" date="2019" name="Int. J. Syst. Evol. Microbiol.">
        <title>The Global Catalogue of Microorganisms (GCM) 10K type strain sequencing project: providing services to taxonomists for standard genome sequencing and annotation.</title>
        <authorList>
            <consortium name="The Broad Institute Genomics Platform"/>
            <consortium name="The Broad Institute Genome Sequencing Center for Infectious Disease"/>
            <person name="Wu L."/>
            <person name="Ma J."/>
        </authorList>
    </citation>
    <scope>NUCLEOTIDE SEQUENCE [LARGE SCALE GENOMIC DNA]</scope>
    <source>
        <strain evidence="2 3">JCM 15478</strain>
    </source>
</reference>
<dbReference type="EMBL" id="BAAAPE010000002">
    <property type="protein sequence ID" value="GAA2067827.1"/>
    <property type="molecule type" value="Genomic_DNA"/>
</dbReference>
<name>A0ABN2VNS8_9ACTN</name>
<dbReference type="RefSeq" id="WP_344525396.1">
    <property type="nucleotide sequence ID" value="NZ_BAAAPE010000002.1"/>
</dbReference>
<gene>
    <name evidence="2" type="ORF">GCM10009801_15530</name>
</gene>
<dbReference type="SUPFAM" id="SSF48452">
    <property type="entry name" value="TPR-like"/>
    <property type="match status" value="2"/>
</dbReference>
<protein>
    <recommendedName>
        <fullName evidence="4">Tetratricopeptide repeat protein</fullName>
    </recommendedName>
</protein>
<feature type="compositionally biased region" description="Basic and acidic residues" evidence="1">
    <location>
        <begin position="347"/>
        <end position="359"/>
    </location>
</feature>
<organism evidence="2 3">
    <name type="scientific">Streptomyces albiaxialis</name>
    <dbReference type="NCBI Taxonomy" id="329523"/>
    <lineage>
        <taxon>Bacteria</taxon>
        <taxon>Bacillati</taxon>
        <taxon>Actinomycetota</taxon>
        <taxon>Actinomycetes</taxon>
        <taxon>Kitasatosporales</taxon>
        <taxon>Streptomycetaceae</taxon>
        <taxon>Streptomyces</taxon>
    </lineage>
</organism>
<evidence type="ECO:0000313" key="3">
    <source>
        <dbReference type="Proteomes" id="UP001500016"/>
    </source>
</evidence>
<feature type="compositionally biased region" description="Low complexity" evidence="1">
    <location>
        <begin position="369"/>
        <end position="386"/>
    </location>
</feature>
<comment type="caution">
    <text evidence="2">The sequence shown here is derived from an EMBL/GenBank/DDBJ whole genome shotgun (WGS) entry which is preliminary data.</text>
</comment>
<proteinExistence type="predicted"/>
<evidence type="ECO:0000313" key="2">
    <source>
        <dbReference type="EMBL" id="GAA2067827.1"/>
    </source>
</evidence>
<evidence type="ECO:0000256" key="1">
    <source>
        <dbReference type="SAM" id="MobiDB-lite"/>
    </source>
</evidence>
<dbReference type="InterPro" id="IPR011990">
    <property type="entry name" value="TPR-like_helical_dom_sf"/>
</dbReference>
<accession>A0ABN2VNS8</accession>
<keyword evidence="3" id="KW-1185">Reference proteome</keyword>
<feature type="region of interest" description="Disordered" evidence="1">
    <location>
        <begin position="324"/>
        <end position="403"/>
    </location>
</feature>
<feature type="compositionally biased region" description="Low complexity" evidence="1">
    <location>
        <begin position="324"/>
        <end position="333"/>
    </location>
</feature>